<organism evidence="3 4">
    <name type="scientific">Candidatus Desulfovibrio intestinavium</name>
    <dbReference type="NCBI Taxonomy" id="2838534"/>
    <lineage>
        <taxon>Bacteria</taxon>
        <taxon>Pseudomonadati</taxon>
        <taxon>Thermodesulfobacteriota</taxon>
        <taxon>Desulfovibrionia</taxon>
        <taxon>Desulfovibrionales</taxon>
        <taxon>Desulfovibrionaceae</taxon>
        <taxon>Desulfovibrio</taxon>
    </lineage>
</organism>
<accession>A0A9D2HJX0</accession>
<evidence type="ECO:0000313" key="4">
    <source>
        <dbReference type="Proteomes" id="UP000823821"/>
    </source>
</evidence>
<name>A0A9D2HJX0_9BACT</name>
<reference evidence="3" key="1">
    <citation type="journal article" date="2021" name="PeerJ">
        <title>Extensive microbial diversity within the chicken gut microbiome revealed by metagenomics and culture.</title>
        <authorList>
            <person name="Gilroy R."/>
            <person name="Ravi A."/>
            <person name="Getino M."/>
            <person name="Pursley I."/>
            <person name="Horton D.L."/>
            <person name="Alikhan N.F."/>
            <person name="Baker D."/>
            <person name="Gharbi K."/>
            <person name="Hall N."/>
            <person name="Watson M."/>
            <person name="Adriaenssens E.M."/>
            <person name="Foster-Nyarko E."/>
            <person name="Jarju S."/>
            <person name="Secka A."/>
            <person name="Antonio M."/>
            <person name="Oren A."/>
            <person name="Chaudhuri R.R."/>
            <person name="La Ragione R."/>
            <person name="Hildebrand F."/>
            <person name="Pallen M.J."/>
        </authorList>
    </citation>
    <scope>NUCLEOTIDE SEQUENCE</scope>
    <source>
        <strain evidence="3">5032</strain>
    </source>
</reference>
<reference evidence="3" key="2">
    <citation type="submission" date="2021-04" db="EMBL/GenBank/DDBJ databases">
        <authorList>
            <person name="Gilroy R."/>
        </authorList>
    </citation>
    <scope>NUCLEOTIDE SEQUENCE</scope>
    <source>
        <strain evidence="3">5032</strain>
    </source>
</reference>
<dbReference type="AlphaFoldDB" id="A0A9D2HJX0"/>
<feature type="compositionally biased region" description="Polar residues" evidence="1">
    <location>
        <begin position="1"/>
        <end position="10"/>
    </location>
</feature>
<dbReference type="Proteomes" id="UP000823821">
    <property type="component" value="Unassembled WGS sequence"/>
</dbReference>
<feature type="region of interest" description="Disordered" evidence="1">
    <location>
        <begin position="1"/>
        <end position="24"/>
    </location>
</feature>
<gene>
    <name evidence="3" type="ORF">H9784_01935</name>
</gene>
<keyword evidence="2" id="KW-0472">Membrane</keyword>
<sequence>MSEKPSSTLTDCPDGTRRRPVRRTPGARKLTLRIMLGVLGASVLLGLAGKSKAHVVTGLAFSALLADHVWQRRKAL</sequence>
<comment type="caution">
    <text evidence="3">The sequence shown here is derived from an EMBL/GenBank/DDBJ whole genome shotgun (WGS) entry which is preliminary data.</text>
</comment>
<evidence type="ECO:0000313" key="3">
    <source>
        <dbReference type="EMBL" id="HJA78321.1"/>
    </source>
</evidence>
<evidence type="ECO:0000256" key="2">
    <source>
        <dbReference type="SAM" id="Phobius"/>
    </source>
</evidence>
<protein>
    <submittedName>
        <fullName evidence="3">Uncharacterized protein</fullName>
    </submittedName>
</protein>
<keyword evidence="2" id="KW-1133">Transmembrane helix</keyword>
<dbReference type="EMBL" id="DWZD01000015">
    <property type="protein sequence ID" value="HJA78321.1"/>
    <property type="molecule type" value="Genomic_DNA"/>
</dbReference>
<keyword evidence="2" id="KW-0812">Transmembrane</keyword>
<evidence type="ECO:0000256" key="1">
    <source>
        <dbReference type="SAM" id="MobiDB-lite"/>
    </source>
</evidence>
<proteinExistence type="predicted"/>
<feature type="transmembrane region" description="Helical" evidence="2">
    <location>
        <begin position="30"/>
        <end position="47"/>
    </location>
</feature>